<evidence type="ECO:0000259" key="1">
    <source>
        <dbReference type="Pfam" id="PF13699"/>
    </source>
</evidence>
<protein>
    <recommendedName>
        <fullName evidence="1">eCIS core domain-containing protein</fullName>
    </recommendedName>
</protein>
<gene>
    <name evidence="2" type="ORF">BG60_35760</name>
</gene>
<sequence>MPVAQAIIAGHNAALNSGAHPIPPNIRVFLRHWYADDLLAGVRWTTSWNSVQNSLQAAQMNMNGDTRAITLINAIVFRTPADAQDYALWAHEVFHVTQYQSWGVFRFAQQWVDNSSEGGPVEAPAYARQAEAEQLWAAVNQPMPVPGVGPQPIPNLSPNQQVGTQLAGLPSNAQLAECTCAPVAIGAFWPAAQCISQRATPHPCAGMCQGGGTPWAPGCQ</sequence>
<dbReference type="EMBL" id="JFHD01000074">
    <property type="protein sequence ID" value="KDR24690.1"/>
    <property type="molecule type" value="Genomic_DNA"/>
</dbReference>
<dbReference type="Pfam" id="PF13699">
    <property type="entry name" value="eCIS_core"/>
    <property type="match status" value="1"/>
</dbReference>
<accession>A0A656QBW5</accession>
<evidence type="ECO:0000313" key="3">
    <source>
        <dbReference type="Proteomes" id="UP000027451"/>
    </source>
</evidence>
<keyword evidence="3" id="KW-1185">Reference proteome</keyword>
<proteinExistence type="predicted"/>
<organism evidence="2 3">
    <name type="scientific">Caballeronia zhejiangensis</name>
    <dbReference type="NCBI Taxonomy" id="871203"/>
    <lineage>
        <taxon>Bacteria</taxon>
        <taxon>Pseudomonadati</taxon>
        <taxon>Pseudomonadota</taxon>
        <taxon>Betaproteobacteria</taxon>
        <taxon>Burkholderiales</taxon>
        <taxon>Burkholderiaceae</taxon>
        <taxon>Caballeronia</taxon>
    </lineage>
</organism>
<reference evidence="2 3" key="1">
    <citation type="submission" date="2014-03" db="EMBL/GenBank/DDBJ databases">
        <title>Draft Genome Sequences of Four Burkholderia Strains.</title>
        <authorList>
            <person name="Liu X.Y."/>
            <person name="Li C.X."/>
            <person name="Xu J.H."/>
        </authorList>
    </citation>
    <scope>NUCLEOTIDE SEQUENCE [LARGE SCALE GENOMIC DNA]</scope>
    <source>
        <strain evidence="2 3">OP-1</strain>
    </source>
</reference>
<dbReference type="Proteomes" id="UP000027451">
    <property type="component" value="Unassembled WGS sequence"/>
</dbReference>
<dbReference type="AlphaFoldDB" id="A0A656QBW5"/>
<feature type="domain" description="eCIS core" evidence="1">
    <location>
        <begin position="21"/>
        <end position="102"/>
    </location>
</feature>
<comment type="caution">
    <text evidence="2">The sequence shown here is derived from an EMBL/GenBank/DDBJ whole genome shotgun (WGS) entry which is preliminary data.</text>
</comment>
<name>A0A656QBW5_9BURK</name>
<dbReference type="InterPro" id="IPR025295">
    <property type="entry name" value="eCIS_core_dom"/>
</dbReference>
<evidence type="ECO:0000313" key="2">
    <source>
        <dbReference type="EMBL" id="KDR24690.1"/>
    </source>
</evidence>